<sequence length="438" mass="47608">MLMISGSAHALPTFARQTGQSCVACHAGGQYPELTPYGRLFKLTGYTLGERPAVPLSVMGVASYTKTINADPSSDFPKNAAALFQTGSVFLAGKITDNIGMFAQATYDNYANQDPNTNQWSGHSHSDNIDVRYSDRFISSGSDLIVGLSLNNNPSVADVWNTAPAWIQYVPTKFGYTGASAAPMMSQLGQQVAGLGAYVFWNKTLYAELSLYQTAKGAFTILKSGNDIGNRLSGSNPYWRLAASHEWGPHNMMVGMFGMNADVYPDPTNPTGPTTHFRDRGIDAQYQYLLDDHTFTAQLSYIRESSNGGDVTGVASNSSNTLNQLQIKGSYIYRAKYGGSFTYRQSTGSSDATLYAGLQDDGTGTGNMIPIPGSGSITNNPDTRILIPELFWMPVQYARVGLQYYKFNRFNGASSNYDGAGRNAKDNNTLFVYVWAAY</sequence>
<gene>
    <name evidence="1" type="ORF">H8K32_15475</name>
</gene>
<organism evidence="1 2">
    <name type="scientific">Undibacterium jejuense</name>
    <dbReference type="NCBI Taxonomy" id="1344949"/>
    <lineage>
        <taxon>Bacteria</taxon>
        <taxon>Pseudomonadati</taxon>
        <taxon>Pseudomonadota</taxon>
        <taxon>Betaproteobacteria</taxon>
        <taxon>Burkholderiales</taxon>
        <taxon>Oxalobacteraceae</taxon>
        <taxon>Undibacterium</taxon>
    </lineage>
</organism>
<keyword evidence="2" id="KW-1185">Reference proteome</keyword>
<dbReference type="EMBL" id="JACOFV010000015">
    <property type="protein sequence ID" value="MBC3863505.1"/>
    <property type="molecule type" value="Genomic_DNA"/>
</dbReference>
<name>A0A923KLX0_9BURK</name>
<evidence type="ECO:0000313" key="1">
    <source>
        <dbReference type="EMBL" id="MBC3863505.1"/>
    </source>
</evidence>
<reference evidence="1" key="1">
    <citation type="submission" date="2020-08" db="EMBL/GenBank/DDBJ databases">
        <title>Novel species isolated from subtropical streams in China.</title>
        <authorList>
            <person name="Lu H."/>
        </authorList>
    </citation>
    <scope>NUCLEOTIDE SEQUENCE</scope>
    <source>
        <strain evidence="1">KACC 12607</strain>
    </source>
</reference>
<dbReference type="AlphaFoldDB" id="A0A923KLX0"/>
<dbReference type="Proteomes" id="UP000634011">
    <property type="component" value="Unassembled WGS sequence"/>
</dbReference>
<protein>
    <submittedName>
        <fullName evidence="1">Cytochrome C</fullName>
    </submittedName>
</protein>
<accession>A0A923KLX0</accession>
<proteinExistence type="predicted"/>
<evidence type="ECO:0000313" key="2">
    <source>
        <dbReference type="Proteomes" id="UP000634011"/>
    </source>
</evidence>
<comment type="caution">
    <text evidence="1">The sequence shown here is derived from an EMBL/GenBank/DDBJ whole genome shotgun (WGS) entry which is preliminary data.</text>
</comment>